<organism evidence="2 3">
    <name type="scientific">Glycine soja</name>
    <name type="common">Wild soybean</name>
    <dbReference type="NCBI Taxonomy" id="3848"/>
    <lineage>
        <taxon>Eukaryota</taxon>
        <taxon>Viridiplantae</taxon>
        <taxon>Streptophyta</taxon>
        <taxon>Embryophyta</taxon>
        <taxon>Tracheophyta</taxon>
        <taxon>Spermatophyta</taxon>
        <taxon>Magnoliopsida</taxon>
        <taxon>eudicotyledons</taxon>
        <taxon>Gunneridae</taxon>
        <taxon>Pentapetalae</taxon>
        <taxon>rosids</taxon>
        <taxon>fabids</taxon>
        <taxon>Fabales</taxon>
        <taxon>Fabaceae</taxon>
        <taxon>Papilionoideae</taxon>
        <taxon>50 kb inversion clade</taxon>
        <taxon>NPAAA clade</taxon>
        <taxon>indigoferoid/millettioid clade</taxon>
        <taxon>Phaseoleae</taxon>
        <taxon>Glycine</taxon>
        <taxon>Glycine subgen. Soja</taxon>
    </lineage>
</organism>
<accession>A0A445L807</accession>
<dbReference type="EMBL" id="QZWG01000003">
    <property type="protein sequence ID" value="RZC19219.1"/>
    <property type="molecule type" value="Genomic_DNA"/>
</dbReference>
<keyword evidence="1" id="KW-1133">Transmembrane helix</keyword>
<dbReference type="Proteomes" id="UP000289340">
    <property type="component" value="Chromosome 3"/>
</dbReference>
<keyword evidence="1" id="KW-0472">Membrane</keyword>
<keyword evidence="1" id="KW-0812">Transmembrane</keyword>
<keyword evidence="3" id="KW-1185">Reference proteome</keyword>
<dbReference type="InterPro" id="IPR004456">
    <property type="entry name" value="Pglycerate_mutase_ApgM"/>
</dbReference>
<proteinExistence type="predicted"/>
<dbReference type="PANTHER" id="PTHR31209:SF0">
    <property type="entry name" value="METALLOENZYME DOMAIN-CONTAINING PROTEIN"/>
    <property type="match status" value="1"/>
</dbReference>
<dbReference type="PANTHER" id="PTHR31209">
    <property type="entry name" value="COFACTOR-INDEPENDENT PHOSPHOGLYCERATE MUTASE"/>
    <property type="match status" value="1"/>
</dbReference>
<name>A0A445L807_GLYSO</name>
<dbReference type="AlphaFoldDB" id="A0A445L807"/>
<feature type="transmembrane region" description="Helical" evidence="1">
    <location>
        <begin position="63"/>
        <end position="84"/>
    </location>
</feature>
<dbReference type="GO" id="GO:0004619">
    <property type="term" value="F:phosphoglycerate mutase activity"/>
    <property type="evidence" value="ECO:0007669"/>
    <property type="project" value="InterPro"/>
</dbReference>
<evidence type="ECO:0000313" key="3">
    <source>
        <dbReference type="Proteomes" id="UP000289340"/>
    </source>
</evidence>
<feature type="transmembrane region" description="Helical" evidence="1">
    <location>
        <begin position="6"/>
        <end position="27"/>
    </location>
</feature>
<evidence type="ECO:0000256" key="1">
    <source>
        <dbReference type="SAM" id="Phobius"/>
    </source>
</evidence>
<sequence length="188" mass="20843">MGLTWPWTGPVVPATLFPYLVGIVVQFKYEQIARYWKSPSWVAIPFIFHVGNGLSKDYKAQKVWSLIFIFFPTFLFSTSIFRFGRRICEGLCSCNGLIWYAAEDRCGVVVKEANRSGNIAGTCPLKDNDILLTARALDDSNEVRNTIAVVNELSKEMRQILLSHPANPKCAPGGKNIASVVLLGDSGI</sequence>
<gene>
    <name evidence="2" type="ORF">D0Y65_006157</name>
</gene>
<protein>
    <submittedName>
        <fullName evidence="2">Uncharacterized protein</fullName>
    </submittedName>
</protein>
<dbReference type="Gramene" id="XM_028367628.1">
    <property type="protein sequence ID" value="XP_028223429.1"/>
    <property type="gene ID" value="LOC114404900"/>
</dbReference>
<comment type="caution">
    <text evidence="2">The sequence shown here is derived from an EMBL/GenBank/DDBJ whole genome shotgun (WGS) entry which is preliminary data.</text>
</comment>
<evidence type="ECO:0000313" key="2">
    <source>
        <dbReference type="EMBL" id="RZC19219.1"/>
    </source>
</evidence>
<reference evidence="2 3" key="1">
    <citation type="submission" date="2018-09" db="EMBL/GenBank/DDBJ databases">
        <title>A high-quality reference genome of wild soybean provides a powerful tool to mine soybean genomes.</title>
        <authorList>
            <person name="Xie M."/>
            <person name="Chung C.Y.L."/>
            <person name="Li M.-W."/>
            <person name="Wong F.-L."/>
            <person name="Chan T.-F."/>
            <person name="Lam H.-M."/>
        </authorList>
    </citation>
    <scope>NUCLEOTIDE SEQUENCE [LARGE SCALE GENOMIC DNA]</scope>
    <source>
        <strain evidence="3">cv. W05</strain>
        <tissue evidence="2">Hypocotyl of etiolated seedlings</tissue>
    </source>
</reference>